<dbReference type="Pfam" id="PF18143">
    <property type="entry name" value="HAD_SAK_2"/>
    <property type="match status" value="1"/>
</dbReference>
<dbReference type="EMBL" id="JBHMCA010000019">
    <property type="protein sequence ID" value="MFB9443050.1"/>
    <property type="molecule type" value="Genomic_DNA"/>
</dbReference>
<proteinExistence type="predicted"/>
<comment type="caution">
    <text evidence="1">The sequence shown here is derived from an EMBL/GenBank/DDBJ whole genome shotgun (WGS) entry which is preliminary data.</text>
</comment>
<reference evidence="1 2" key="1">
    <citation type="submission" date="2024-09" db="EMBL/GenBank/DDBJ databases">
        <authorList>
            <person name="Sun Q."/>
            <person name="Mori K."/>
        </authorList>
    </citation>
    <scope>NUCLEOTIDE SEQUENCE [LARGE SCALE GENOMIC DNA]</scope>
    <source>
        <strain evidence="1 2">JCM 3307</strain>
    </source>
</reference>
<evidence type="ECO:0000313" key="2">
    <source>
        <dbReference type="Proteomes" id="UP001589608"/>
    </source>
</evidence>
<dbReference type="InterPro" id="IPR036412">
    <property type="entry name" value="HAD-like_sf"/>
</dbReference>
<dbReference type="Proteomes" id="UP001589608">
    <property type="component" value="Unassembled WGS sequence"/>
</dbReference>
<gene>
    <name evidence="1" type="ORF">ACFFTR_08140</name>
</gene>
<name>A0ABV5M2G1_9ACTN</name>
<dbReference type="SUPFAM" id="SSF56784">
    <property type="entry name" value="HAD-like"/>
    <property type="match status" value="1"/>
</dbReference>
<dbReference type="RefSeq" id="WP_223099529.1">
    <property type="nucleotide sequence ID" value="NZ_CP061913.1"/>
</dbReference>
<accession>A0ABV5M2G1</accession>
<keyword evidence="2" id="KW-1185">Reference proteome</keyword>
<protein>
    <submittedName>
        <fullName evidence="1">HAD domain-containing protein</fullName>
    </submittedName>
</protein>
<sequence length="197" mass="21147">MTTATAAASIAPPAALRPVVAVDVDGVLNPDVPAVAAAAGYQPHHYTGPGPDGQHTEGTVWLHPDHGNWLTELVTAGAELVWCTSWRHLAATWIAARLGLPTDLAVIDVTAAGVRWGHQHKLFDLYQAVGDRPVAVLDDAFGGKDPDHAEYRTRRGAPTLLVPVNPRTGLRRSDIDTVRVWLHRLPGPDGRRRPATS</sequence>
<organism evidence="1 2">
    <name type="scientific">Dactylosporangium vinaceum</name>
    <dbReference type="NCBI Taxonomy" id="53362"/>
    <lineage>
        <taxon>Bacteria</taxon>
        <taxon>Bacillati</taxon>
        <taxon>Actinomycetota</taxon>
        <taxon>Actinomycetes</taxon>
        <taxon>Micromonosporales</taxon>
        <taxon>Micromonosporaceae</taxon>
        <taxon>Dactylosporangium</taxon>
    </lineage>
</organism>
<evidence type="ECO:0000313" key="1">
    <source>
        <dbReference type="EMBL" id="MFB9443050.1"/>
    </source>
</evidence>